<feature type="compositionally biased region" description="Basic and acidic residues" evidence="1">
    <location>
        <begin position="183"/>
        <end position="192"/>
    </location>
</feature>
<reference evidence="3 4" key="1">
    <citation type="submission" date="2024-02" db="EMBL/GenBank/DDBJ databases">
        <title>A draft genome for the cacao thread blight pathogen Marasmius crinis-equi.</title>
        <authorList>
            <person name="Cohen S.P."/>
            <person name="Baruah I.K."/>
            <person name="Amoako-Attah I."/>
            <person name="Bukari Y."/>
            <person name="Meinhardt L.W."/>
            <person name="Bailey B.A."/>
        </authorList>
    </citation>
    <scope>NUCLEOTIDE SEQUENCE [LARGE SCALE GENOMIC DNA]</scope>
    <source>
        <strain evidence="3 4">GH-76</strain>
    </source>
</reference>
<feature type="compositionally biased region" description="Polar residues" evidence="1">
    <location>
        <begin position="193"/>
        <end position="207"/>
    </location>
</feature>
<keyword evidence="4" id="KW-1185">Reference proteome</keyword>
<accession>A0ABR3G282</accession>
<feature type="compositionally biased region" description="Basic and acidic residues" evidence="1">
    <location>
        <begin position="284"/>
        <end position="293"/>
    </location>
</feature>
<gene>
    <name evidence="3" type="ORF">V5O48_000146</name>
</gene>
<evidence type="ECO:0000256" key="1">
    <source>
        <dbReference type="SAM" id="MobiDB-lite"/>
    </source>
</evidence>
<feature type="compositionally biased region" description="Polar residues" evidence="1">
    <location>
        <begin position="340"/>
        <end position="350"/>
    </location>
</feature>
<feature type="region of interest" description="Disordered" evidence="1">
    <location>
        <begin position="566"/>
        <end position="775"/>
    </location>
</feature>
<evidence type="ECO:0000313" key="4">
    <source>
        <dbReference type="Proteomes" id="UP001465976"/>
    </source>
</evidence>
<evidence type="ECO:0000256" key="2">
    <source>
        <dbReference type="SAM" id="Phobius"/>
    </source>
</evidence>
<organism evidence="3 4">
    <name type="scientific">Marasmius crinis-equi</name>
    <dbReference type="NCBI Taxonomy" id="585013"/>
    <lineage>
        <taxon>Eukaryota</taxon>
        <taxon>Fungi</taxon>
        <taxon>Dikarya</taxon>
        <taxon>Basidiomycota</taxon>
        <taxon>Agaricomycotina</taxon>
        <taxon>Agaricomycetes</taxon>
        <taxon>Agaricomycetidae</taxon>
        <taxon>Agaricales</taxon>
        <taxon>Marasmiineae</taxon>
        <taxon>Marasmiaceae</taxon>
        <taxon>Marasmius</taxon>
    </lineage>
</organism>
<evidence type="ECO:0008006" key="5">
    <source>
        <dbReference type="Google" id="ProtNLM"/>
    </source>
</evidence>
<feature type="region of interest" description="Disordered" evidence="1">
    <location>
        <begin position="337"/>
        <end position="374"/>
    </location>
</feature>
<feature type="compositionally biased region" description="Low complexity" evidence="1">
    <location>
        <begin position="262"/>
        <end position="280"/>
    </location>
</feature>
<keyword evidence="2" id="KW-1133">Transmembrane helix</keyword>
<feature type="region of interest" description="Disordered" evidence="1">
    <location>
        <begin position="178"/>
        <end position="316"/>
    </location>
</feature>
<sequence length="775" mass="82830">MFSFSEPDATGVQVHKDATPVLQYTYDFNSSVAGSTDPPIVILAFAANFALIVSVGCVMSAFLVHTLLPASGQARHPHTQTVYAPSNYSHSPQSSSVLPVPRKLLTIPGDTDPAASSTSKRRLITNVRPELSEGSPDYPDPPSQLCLSNLTSPWMPGTPPKQKHKTIWSGAILGGADAQTPHQQREGVERQRSTSFSFGQDTLSATLPTPHAHISDYLDEDPVTPPLTKDDLRTPPSTGVLRTPPSLREHIRTLAAKRTPPQLTRSHSSSSSFESPGVKSLSMRLDKDGRFYHDDEDDDKYTIPPSPTPAARKRKGTVPIVRVDVHEEVDVCGYELPSRPRTTVDNNLTTPAWRRQSRRPWTSEGASNAGSAHPPVRGFASLSAFFSRSLSIGSSISRGRLSDVFHLSGGGGHAREPSQGSVRRADGFERLEGREELNEKPRRNFPLPIPLDQWELEALELGLGTASARSSSTLTPAKFAARKTPIPAPAPTPSQLRAQTPNSSWLADPDPFAAPPRGAVTFVSSVKDREVTKFGVGESREDFQQPPTPTRMSAWGKLVLPVPSPAHAPAVPSTPEPTLIAPANPPRRRNAKRKRTLKPAPSVIPPLPTSVPTSKSTSTPPSSPPKLSPHALFLSRPGLGRSSSSPDVRQEETFPPPSPQESWAKPLPALPQPYEMTEEALVAQQLLSRLDRDGRGTSNPAKRKKKAGGGESGGESESPEGSRLRTKSLASGLGGRGRNGSLLSGIGKGLGVAKGDGGVTGRSKSLAKEGGTGDG</sequence>
<evidence type="ECO:0000313" key="3">
    <source>
        <dbReference type="EMBL" id="KAL0581916.1"/>
    </source>
</evidence>
<feature type="region of interest" description="Disordered" evidence="1">
    <location>
        <begin position="106"/>
        <end position="141"/>
    </location>
</feature>
<dbReference type="Proteomes" id="UP001465976">
    <property type="component" value="Unassembled WGS sequence"/>
</dbReference>
<feature type="compositionally biased region" description="Low complexity" evidence="1">
    <location>
        <begin position="634"/>
        <end position="646"/>
    </location>
</feature>
<protein>
    <recommendedName>
        <fullName evidence="5">Proteophosphoglycan ppg4</fullName>
    </recommendedName>
</protein>
<feature type="compositionally biased region" description="Polar residues" evidence="1">
    <location>
        <begin position="493"/>
        <end position="502"/>
    </location>
</feature>
<keyword evidence="2" id="KW-0812">Transmembrane</keyword>
<comment type="caution">
    <text evidence="3">The sequence shown here is derived from an EMBL/GenBank/DDBJ whole genome shotgun (WGS) entry which is preliminary data.</text>
</comment>
<feature type="compositionally biased region" description="Low complexity" evidence="1">
    <location>
        <begin position="610"/>
        <end position="620"/>
    </location>
</feature>
<keyword evidence="2" id="KW-0472">Membrane</keyword>
<proteinExistence type="predicted"/>
<feature type="transmembrane region" description="Helical" evidence="2">
    <location>
        <begin position="40"/>
        <end position="68"/>
    </location>
</feature>
<feature type="compositionally biased region" description="Gly residues" evidence="1">
    <location>
        <begin position="746"/>
        <end position="760"/>
    </location>
</feature>
<feature type="region of interest" description="Disordered" evidence="1">
    <location>
        <begin position="483"/>
        <end position="502"/>
    </location>
</feature>
<name>A0ABR3G282_9AGAR</name>
<feature type="compositionally biased region" description="Basic residues" evidence="1">
    <location>
        <begin position="586"/>
        <end position="597"/>
    </location>
</feature>
<dbReference type="EMBL" id="JBAHYK010000002">
    <property type="protein sequence ID" value="KAL0581916.1"/>
    <property type="molecule type" value="Genomic_DNA"/>
</dbReference>